<dbReference type="InterPro" id="IPR032694">
    <property type="entry name" value="CopC/D"/>
</dbReference>
<keyword evidence="3" id="KW-0732">Signal</keyword>
<keyword evidence="6" id="KW-0472">Membrane</keyword>
<dbReference type="InterPro" id="IPR014756">
    <property type="entry name" value="Ig_E-set"/>
</dbReference>
<evidence type="ECO:0000256" key="4">
    <source>
        <dbReference type="ARBA" id="ARBA00023008"/>
    </source>
</evidence>
<dbReference type="GO" id="GO:0005886">
    <property type="term" value="C:plasma membrane"/>
    <property type="evidence" value="ECO:0007669"/>
    <property type="project" value="TreeGrafter"/>
</dbReference>
<feature type="compositionally biased region" description="Polar residues" evidence="5">
    <location>
        <begin position="1"/>
        <end position="11"/>
    </location>
</feature>
<evidence type="ECO:0000256" key="3">
    <source>
        <dbReference type="ARBA" id="ARBA00022729"/>
    </source>
</evidence>
<evidence type="ECO:0000256" key="5">
    <source>
        <dbReference type="SAM" id="MobiDB-lite"/>
    </source>
</evidence>
<feature type="region of interest" description="Disordered" evidence="5">
    <location>
        <begin position="1"/>
        <end position="38"/>
    </location>
</feature>
<dbReference type="AlphaFoldDB" id="A0A9D5YYT1"/>
<feature type="transmembrane region" description="Helical" evidence="6">
    <location>
        <begin position="48"/>
        <end position="71"/>
    </location>
</feature>
<dbReference type="PANTHER" id="PTHR34820:SF4">
    <property type="entry name" value="INNER MEMBRANE PROTEIN YEBZ"/>
    <property type="match status" value="1"/>
</dbReference>
<evidence type="ECO:0000256" key="1">
    <source>
        <dbReference type="ARBA" id="ARBA00004196"/>
    </source>
</evidence>
<dbReference type="GO" id="GO:0005507">
    <property type="term" value="F:copper ion binding"/>
    <property type="evidence" value="ECO:0007669"/>
    <property type="project" value="InterPro"/>
</dbReference>
<gene>
    <name evidence="8" type="ORF">H9623_05860</name>
</gene>
<feature type="compositionally biased region" description="Acidic residues" evidence="5">
    <location>
        <begin position="194"/>
        <end position="211"/>
    </location>
</feature>
<keyword evidence="6" id="KW-1133">Transmembrane helix</keyword>
<keyword evidence="4" id="KW-0186">Copper</keyword>
<reference evidence="8 9" key="1">
    <citation type="submission" date="2020-08" db="EMBL/GenBank/DDBJ databases">
        <title>A Genomic Blueprint of the Chicken Gut Microbiome.</title>
        <authorList>
            <person name="Gilroy R."/>
            <person name="Ravi A."/>
            <person name="Getino M."/>
            <person name="Pursley I."/>
            <person name="Horton D.L."/>
            <person name="Alikhan N.-F."/>
            <person name="Baker D."/>
            <person name="Gharbi K."/>
            <person name="Hall N."/>
            <person name="Watson M."/>
            <person name="Adriaenssens E.M."/>
            <person name="Foster-Nyarko E."/>
            <person name="Jarju S."/>
            <person name="Secka A."/>
            <person name="Antonio M."/>
            <person name="Oren A."/>
            <person name="Chaudhuri R."/>
            <person name="La Ragione R.M."/>
            <person name="Hildebrand F."/>
            <person name="Pallen M.J."/>
        </authorList>
    </citation>
    <scope>NUCLEOTIDE SEQUENCE [LARGE SCALE GENOMIC DNA]</scope>
    <source>
        <strain evidence="8 9">Sa1BUA8</strain>
    </source>
</reference>
<name>A0A9D5YYT1_9CELL</name>
<dbReference type="Gene3D" id="2.60.40.1220">
    <property type="match status" value="1"/>
</dbReference>
<dbReference type="GO" id="GO:0006825">
    <property type="term" value="P:copper ion transport"/>
    <property type="evidence" value="ECO:0007669"/>
    <property type="project" value="InterPro"/>
</dbReference>
<sequence>MSSQTDHSFPSHQDVRTGPVRRTEAQPTPRPRAVALARPSAPAGPVRLLVATLAALATLAATLLLGVVGAVPAQAHDRILSSDPADGAQLDAAPAALTMTFSTEPLAVEPQVVVTDTAGTVVAQGAPTIEGTSATFPWPAELTGDTYTVAWRVVSSDGHPIEGTFSFAVAAAPELVETPATEETVSATPSGSTDEGDETTATDVVTDEDTDEGRSIAPLLVGIGVLAAAAVVVAVLIVRRRRHDQV</sequence>
<feature type="compositionally biased region" description="Polar residues" evidence="5">
    <location>
        <begin position="181"/>
        <end position="192"/>
    </location>
</feature>
<dbReference type="RefSeq" id="WP_193719124.1">
    <property type="nucleotide sequence ID" value="NZ_JACSPN010000005.1"/>
</dbReference>
<evidence type="ECO:0000259" key="7">
    <source>
        <dbReference type="Pfam" id="PF04234"/>
    </source>
</evidence>
<feature type="domain" description="CopC" evidence="7">
    <location>
        <begin position="76"/>
        <end position="169"/>
    </location>
</feature>
<dbReference type="Proteomes" id="UP000822993">
    <property type="component" value="Unassembled WGS sequence"/>
</dbReference>
<comment type="caution">
    <text evidence="8">The sequence shown here is derived from an EMBL/GenBank/DDBJ whole genome shotgun (WGS) entry which is preliminary data.</text>
</comment>
<keyword evidence="2" id="KW-0479">Metal-binding</keyword>
<dbReference type="GO" id="GO:0046688">
    <property type="term" value="P:response to copper ion"/>
    <property type="evidence" value="ECO:0007669"/>
    <property type="project" value="InterPro"/>
</dbReference>
<comment type="subcellular location">
    <subcellularLocation>
        <location evidence="1">Cell envelope</location>
    </subcellularLocation>
</comment>
<dbReference type="GO" id="GO:0042597">
    <property type="term" value="C:periplasmic space"/>
    <property type="evidence" value="ECO:0007669"/>
    <property type="project" value="InterPro"/>
</dbReference>
<feature type="region of interest" description="Disordered" evidence="5">
    <location>
        <begin position="179"/>
        <end position="211"/>
    </location>
</feature>
<dbReference type="GO" id="GO:0030313">
    <property type="term" value="C:cell envelope"/>
    <property type="evidence" value="ECO:0007669"/>
    <property type="project" value="UniProtKB-SubCell"/>
</dbReference>
<dbReference type="InterPro" id="IPR007348">
    <property type="entry name" value="CopC_dom"/>
</dbReference>
<organism evidence="8 9">
    <name type="scientific">Oerskovia douganii</name>
    <dbReference type="NCBI Taxonomy" id="2762210"/>
    <lineage>
        <taxon>Bacteria</taxon>
        <taxon>Bacillati</taxon>
        <taxon>Actinomycetota</taxon>
        <taxon>Actinomycetes</taxon>
        <taxon>Micrococcales</taxon>
        <taxon>Cellulomonadaceae</taxon>
        <taxon>Oerskovia</taxon>
    </lineage>
</organism>
<accession>A0A9D5YYT1</accession>
<proteinExistence type="predicted"/>
<feature type="transmembrane region" description="Helical" evidence="6">
    <location>
        <begin position="216"/>
        <end position="238"/>
    </location>
</feature>
<dbReference type="PANTHER" id="PTHR34820">
    <property type="entry name" value="INNER MEMBRANE PROTEIN YEBZ"/>
    <property type="match status" value="1"/>
</dbReference>
<dbReference type="Pfam" id="PF04234">
    <property type="entry name" value="CopC"/>
    <property type="match status" value="1"/>
</dbReference>
<evidence type="ECO:0000313" key="9">
    <source>
        <dbReference type="Proteomes" id="UP000822993"/>
    </source>
</evidence>
<keyword evidence="9" id="KW-1185">Reference proteome</keyword>
<dbReference type="EMBL" id="JACSPN010000005">
    <property type="protein sequence ID" value="MBE7699836.1"/>
    <property type="molecule type" value="Genomic_DNA"/>
</dbReference>
<evidence type="ECO:0000256" key="2">
    <source>
        <dbReference type="ARBA" id="ARBA00022723"/>
    </source>
</evidence>
<protein>
    <submittedName>
        <fullName evidence="8">Copper resistance protein CopC</fullName>
    </submittedName>
</protein>
<keyword evidence="6" id="KW-0812">Transmembrane</keyword>
<dbReference type="InterPro" id="IPR014755">
    <property type="entry name" value="Cu-Rt/internalin_Ig-like"/>
</dbReference>
<evidence type="ECO:0000256" key="6">
    <source>
        <dbReference type="SAM" id="Phobius"/>
    </source>
</evidence>
<dbReference type="SUPFAM" id="SSF81296">
    <property type="entry name" value="E set domains"/>
    <property type="match status" value="1"/>
</dbReference>
<evidence type="ECO:0000313" key="8">
    <source>
        <dbReference type="EMBL" id="MBE7699836.1"/>
    </source>
</evidence>